<evidence type="ECO:0000313" key="9">
    <source>
        <dbReference type="EMBL" id="PZX55142.1"/>
    </source>
</evidence>
<comment type="similarity">
    <text evidence="6">Belongs to the peptidase M48 family.</text>
</comment>
<evidence type="ECO:0000256" key="5">
    <source>
        <dbReference type="ARBA" id="ARBA00023049"/>
    </source>
</evidence>
<dbReference type="Pfam" id="PF01435">
    <property type="entry name" value="Peptidase_M48"/>
    <property type="match status" value="1"/>
</dbReference>
<sequence>MRWMWIAAACLGLAGCAGVPMGPGPMSGPAMPSPAPDPGPLLTPADAARAFSDVVARVEPVAEQLCLQRTRNVPCDFQIVVDGRPGQQANAYQTLDPQGRPVVALTLALLDDARNADELAFVLGHETSHHILGHIPRQQESAMTGAMLAGVLAQMGGAAPETIRSVQQMGASMGARTFSKDFELEADALGTEITLLSGYDPVRGAAFFTRLPDPGDTFLGSHPPNGQRIAIVQRRAAELGYY</sequence>
<proteinExistence type="inferred from homology"/>
<dbReference type="Gene3D" id="3.30.2010.10">
    <property type="entry name" value="Metalloproteases ('zincins'), catalytic domain"/>
    <property type="match status" value="1"/>
</dbReference>
<evidence type="ECO:0000256" key="4">
    <source>
        <dbReference type="ARBA" id="ARBA00022833"/>
    </source>
</evidence>
<dbReference type="GO" id="GO:0016020">
    <property type="term" value="C:membrane"/>
    <property type="evidence" value="ECO:0007669"/>
    <property type="project" value="TreeGrafter"/>
</dbReference>
<name>A0A2W7SWH9_9RHOB</name>
<evidence type="ECO:0000313" key="10">
    <source>
        <dbReference type="Proteomes" id="UP000249538"/>
    </source>
</evidence>
<evidence type="ECO:0000256" key="2">
    <source>
        <dbReference type="ARBA" id="ARBA00022723"/>
    </source>
</evidence>
<accession>A0A2W7SWH9</accession>
<reference evidence="9 10" key="1">
    <citation type="submission" date="2018-06" db="EMBL/GenBank/DDBJ databases">
        <title>Genomic Encyclopedia of Archaeal and Bacterial Type Strains, Phase II (KMG-II): from individual species to whole genera.</title>
        <authorList>
            <person name="Goeker M."/>
        </authorList>
    </citation>
    <scope>NUCLEOTIDE SEQUENCE [LARGE SCALE GENOMIC DNA]</scope>
    <source>
        <strain evidence="9 10">DSM 18774</strain>
    </source>
</reference>
<dbReference type="GO" id="GO:0046872">
    <property type="term" value="F:metal ion binding"/>
    <property type="evidence" value="ECO:0007669"/>
    <property type="project" value="UniProtKB-KW"/>
</dbReference>
<evidence type="ECO:0000256" key="1">
    <source>
        <dbReference type="ARBA" id="ARBA00022670"/>
    </source>
</evidence>
<organism evidence="9 10">
    <name type="scientific">Cereibacter changlensis</name>
    <dbReference type="NCBI Taxonomy" id="402884"/>
    <lineage>
        <taxon>Bacteria</taxon>
        <taxon>Pseudomonadati</taxon>
        <taxon>Pseudomonadota</taxon>
        <taxon>Alphaproteobacteria</taxon>
        <taxon>Rhodobacterales</taxon>
        <taxon>Paracoccaceae</taxon>
        <taxon>Cereibacter</taxon>
    </lineage>
</organism>
<evidence type="ECO:0000259" key="8">
    <source>
        <dbReference type="Pfam" id="PF01435"/>
    </source>
</evidence>
<dbReference type="RefSeq" id="WP_245941387.1">
    <property type="nucleotide sequence ID" value="NZ_QKZS01000004.1"/>
</dbReference>
<gene>
    <name evidence="9" type="ORF">LX76_01667</name>
</gene>
<comment type="caution">
    <text evidence="9">The sequence shown here is derived from an EMBL/GenBank/DDBJ whole genome shotgun (WGS) entry which is preliminary data.</text>
</comment>
<dbReference type="CDD" id="cd07324">
    <property type="entry name" value="M48C_Oma1-like"/>
    <property type="match status" value="1"/>
</dbReference>
<keyword evidence="2" id="KW-0479">Metal-binding</keyword>
<keyword evidence="4 6" id="KW-0862">Zinc</keyword>
<keyword evidence="5 6" id="KW-0482">Metalloprotease</keyword>
<dbReference type="PROSITE" id="PS51257">
    <property type="entry name" value="PROKAR_LIPOPROTEIN"/>
    <property type="match status" value="1"/>
</dbReference>
<evidence type="ECO:0000256" key="6">
    <source>
        <dbReference type="RuleBase" id="RU003983"/>
    </source>
</evidence>
<keyword evidence="7" id="KW-0732">Signal</keyword>
<protein>
    <submittedName>
        <fullName evidence="9">Peptidase M48-like protein</fullName>
    </submittedName>
</protein>
<feature type="chain" id="PRO_5016057691" evidence="7">
    <location>
        <begin position="23"/>
        <end position="242"/>
    </location>
</feature>
<keyword evidence="3 6" id="KW-0378">Hydrolase</keyword>
<dbReference type="InterPro" id="IPR001915">
    <property type="entry name" value="Peptidase_M48"/>
</dbReference>
<dbReference type="GO" id="GO:0004222">
    <property type="term" value="F:metalloendopeptidase activity"/>
    <property type="evidence" value="ECO:0007669"/>
    <property type="project" value="InterPro"/>
</dbReference>
<dbReference type="InterPro" id="IPR051156">
    <property type="entry name" value="Mito/Outer_Membr_Metalloprot"/>
</dbReference>
<dbReference type="Proteomes" id="UP000249538">
    <property type="component" value="Unassembled WGS sequence"/>
</dbReference>
<evidence type="ECO:0000256" key="7">
    <source>
        <dbReference type="SAM" id="SignalP"/>
    </source>
</evidence>
<feature type="signal peptide" evidence="7">
    <location>
        <begin position="1"/>
        <end position="22"/>
    </location>
</feature>
<comment type="cofactor">
    <cofactor evidence="6">
        <name>Zn(2+)</name>
        <dbReference type="ChEBI" id="CHEBI:29105"/>
    </cofactor>
    <text evidence="6">Binds 1 zinc ion per subunit.</text>
</comment>
<dbReference type="AlphaFoldDB" id="A0A2W7SWH9"/>
<feature type="domain" description="Peptidase M48" evidence="8">
    <location>
        <begin position="77"/>
        <end position="235"/>
    </location>
</feature>
<evidence type="ECO:0000256" key="3">
    <source>
        <dbReference type="ARBA" id="ARBA00022801"/>
    </source>
</evidence>
<dbReference type="GO" id="GO:0051603">
    <property type="term" value="P:proteolysis involved in protein catabolic process"/>
    <property type="evidence" value="ECO:0007669"/>
    <property type="project" value="TreeGrafter"/>
</dbReference>
<dbReference type="EMBL" id="QKZS01000004">
    <property type="protein sequence ID" value="PZX55142.1"/>
    <property type="molecule type" value="Genomic_DNA"/>
</dbReference>
<dbReference type="PANTHER" id="PTHR22726">
    <property type="entry name" value="METALLOENDOPEPTIDASE OMA1"/>
    <property type="match status" value="1"/>
</dbReference>
<dbReference type="PANTHER" id="PTHR22726:SF1">
    <property type="entry name" value="METALLOENDOPEPTIDASE OMA1, MITOCHONDRIAL"/>
    <property type="match status" value="1"/>
</dbReference>
<keyword evidence="1 6" id="KW-0645">Protease</keyword>